<feature type="compositionally biased region" description="Acidic residues" evidence="4">
    <location>
        <begin position="65"/>
        <end position="87"/>
    </location>
</feature>
<dbReference type="Pfam" id="PF13516">
    <property type="entry name" value="LRR_6"/>
    <property type="match status" value="3"/>
</dbReference>
<dbReference type="InterPro" id="IPR006553">
    <property type="entry name" value="Leu-rich_rpt_Cys-con_subtyp"/>
</dbReference>
<dbReference type="Proteomes" id="UP001234581">
    <property type="component" value="Unassembled WGS sequence"/>
</dbReference>
<feature type="region of interest" description="Disordered" evidence="4">
    <location>
        <begin position="515"/>
        <end position="569"/>
    </location>
</feature>
<reference evidence="5 6" key="1">
    <citation type="submission" date="2023-03" db="EMBL/GenBank/DDBJ databases">
        <title>Genome sequence of Lichtheimia ornata CBS 291.66.</title>
        <authorList>
            <person name="Mohabir J.T."/>
            <person name="Shea T.P."/>
            <person name="Kurbessoian T."/>
            <person name="Berby B."/>
            <person name="Fontaine J."/>
            <person name="Livny J."/>
            <person name="Gnirke A."/>
            <person name="Stajich J.E."/>
            <person name="Cuomo C.A."/>
        </authorList>
    </citation>
    <scope>NUCLEOTIDE SEQUENCE [LARGE SCALE GENOMIC DNA]</scope>
    <source>
        <strain evidence="5">CBS 291.66</strain>
    </source>
</reference>
<dbReference type="SUPFAM" id="SSF52047">
    <property type="entry name" value="RNI-like"/>
    <property type="match status" value="1"/>
</dbReference>
<evidence type="ECO:0000313" key="5">
    <source>
        <dbReference type="EMBL" id="KAJ8654926.1"/>
    </source>
</evidence>
<dbReference type="InterPro" id="IPR027038">
    <property type="entry name" value="RanGap"/>
</dbReference>
<dbReference type="GO" id="GO:0005634">
    <property type="term" value="C:nucleus"/>
    <property type="evidence" value="ECO:0007669"/>
    <property type="project" value="TreeGrafter"/>
</dbReference>
<dbReference type="PANTHER" id="PTHR24113">
    <property type="entry name" value="RAN GTPASE-ACTIVATING PROTEIN 1"/>
    <property type="match status" value="1"/>
</dbReference>
<sequence length="578" mass="64838">MQCQKSILKAPPSTASNGTTASWFARIHSKLYTPDDVPILPRRDLKRVTFSVSKLTTEHVFGGDNDNDNDDHEDDDNDDSNDLDDHVEEGPEQHVDSALTLKENHCRELPKYYEWACRLREEQPLDRFMDVLRSCCFSQLTTVDLSNQPIDTRQMGPIADILMMECGSLELLDLSNCGLEDMSLRVLLHSLLINDRLPELRLSHNSFEADGFKYIAIFISQSKAITTLDLSWCPVDRRAVRYLSRGIELTQSLQNLYMDHCSLKPNVVEILAAGVRQSKSLRHLSLRHNRLSSQKATDTWIATMLDRPVFNDDEIRDMEQRRIWPSRCGLQRLDLTGNCLQAGLTSMLGEALSMNHTLTHLVLNDCQIFANECAILADALLHNHNLRILDLADNPITMRSDQGILSMKTALAKNHFLQELNLAGTGLDSSAAITLAECLPENSTLSRLDLTRNPHIDMAGILALSISIKMNHTLTFLDINIPAGDAELAQLQHDIVSACTENMQRAFEMGPERRNADHFEDEGPGSSSSSYTSSPRSQQVDVNHGYTTKSSIYQGQHQQEPAPSNLSISSYMLDEIPV</sequence>
<dbReference type="RefSeq" id="XP_058339840.1">
    <property type="nucleotide sequence ID" value="XM_058489315.1"/>
</dbReference>
<keyword evidence="1" id="KW-0343">GTPase activation</keyword>
<keyword evidence="2" id="KW-0433">Leucine-rich repeat</keyword>
<proteinExistence type="predicted"/>
<dbReference type="SMART" id="SM00367">
    <property type="entry name" value="LRR_CC"/>
    <property type="match status" value="3"/>
</dbReference>
<gene>
    <name evidence="5" type="ORF">O0I10_009321</name>
</gene>
<feature type="compositionally biased region" description="Polar residues" evidence="4">
    <location>
        <begin position="538"/>
        <end position="569"/>
    </location>
</feature>
<dbReference type="SMART" id="SM00368">
    <property type="entry name" value="LRR_RI"/>
    <property type="match status" value="8"/>
</dbReference>
<dbReference type="Gene3D" id="3.80.10.10">
    <property type="entry name" value="Ribonuclease Inhibitor"/>
    <property type="match status" value="3"/>
</dbReference>
<evidence type="ECO:0000256" key="4">
    <source>
        <dbReference type="SAM" id="MobiDB-lite"/>
    </source>
</evidence>
<dbReference type="GO" id="GO:0048471">
    <property type="term" value="C:perinuclear region of cytoplasm"/>
    <property type="evidence" value="ECO:0007669"/>
    <property type="project" value="TreeGrafter"/>
</dbReference>
<feature type="region of interest" description="Disordered" evidence="4">
    <location>
        <begin position="59"/>
        <end position="98"/>
    </location>
</feature>
<evidence type="ECO:0000256" key="3">
    <source>
        <dbReference type="ARBA" id="ARBA00022737"/>
    </source>
</evidence>
<name>A0AAD7UZF4_9FUNG</name>
<dbReference type="PANTHER" id="PTHR24113:SF12">
    <property type="entry name" value="RAN GTPASE-ACTIVATING PROTEIN 1"/>
    <property type="match status" value="1"/>
</dbReference>
<protein>
    <recommendedName>
        <fullName evidence="7">RNI-like protein</fullName>
    </recommendedName>
</protein>
<dbReference type="GO" id="GO:0005096">
    <property type="term" value="F:GTPase activator activity"/>
    <property type="evidence" value="ECO:0007669"/>
    <property type="project" value="UniProtKB-KW"/>
</dbReference>
<dbReference type="AlphaFoldDB" id="A0AAD7UZF4"/>
<dbReference type="EMBL" id="JARTCD010000054">
    <property type="protein sequence ID" value="KAJ8654926.1"/>
    <property type="molecule type" value="Genomic_DNA"/>
</dbReference>
<organism evidence="5 6">
    <name type="scientific">Lichtheimia ornata</name>
    <dbReference type="NCBI Taxonomy" id="688661"/>
    <lineage>
        <taxon>Eukaryota</taxon>
        <taxon>Fungi</taxon>
        <taxon>Fungi incertae sedis</taxon>
        <taxon>Mucoromycota</taxon>
        <taxon>Mucoromycotina</taxon>
        <taxon>Mucoromycetes</taxon>
        <taxon>Mucorales</taxon>
        <taxon>Lichtheimiaceae</taxon>
        <taxon>Lichtheimia</taxon>
    </lineage>
</organism>
<evidence type="ECO:0000256" key="2">
    <source>
        <dbReference type="ARBA" id="ARBA00022614"/>
    </source>
</evidence>
<keyword evidence="3" id="KW-0677">Repeat</keyword>
<evidence type="ECO:0000256" key="1">
    <source>
        <dbReference type="ARBA" id="ARBA00022468"/>
    </source>
</evidence>
<dbReference type="GO" id="GO:0031267">
    <property type="term" value="F:small GTPase binding"/>
    <property type="evidence" value="ECO:0007669"/>
    <property type="project" value="TreeGrafter"/>
</dbReference>
<dbReference type="GeneID" id="83216728"/>
<keyword evidence="6" id="KW-1185">Reference proteome</keyword>
<evidence type="ECO:0000313" key="6">
    <source>
        <dbReference type="Proteomes" id="UP001234581"/>
    </source>
</evidence>
<dbReference type="GO" id="GO:0006913">
    <property type="term" value="P:nucleocytoplasmic transport"/>
    <property type="evidence" value="ECO:0007669"/>
    <property type="project" value="TreeGrafter"/>
</dbReference>
<evidence type="ECO:0008006" key="7">
    <source>
        <dbReference type="Google" id="ProtNLM"/>
    </source>
</evidence>
<dbReference type="InterPro" id="IPR032675">
    <property type="entry name" value="LRR_dom_sf"/>
</dbReference>
<comment type="caution">
    <text evidence="5">The sequence shown here is derived from an EMBL/GenBank/DDBJ whole genome shotgun (WGS) entry which is preliminary data.</text>
</comment>
<feature type="compositionally biased region" description="Low complexity" evidence="4">
    <location>
        <begin position="526"/>
        <end position="537"/>
    </location>
</feature>
<dbReference type="InterPro" id="IPR001611">
    <property type="entry name" value="Leu-rich_rpt"/>
</dbReference>
<accession>A0AAD7UZF4</accession>
<dbReference type="GO" id="GO:0005829">
    <property type="term" value="C:cytosol"/>
    <property type="evidence" value="ECO:0007669"/>
    <property type="project" value="TreeGrafter"/>
</dbReference>